<keyword evidence="4" id="KW-1185">Reference proteome</keyword>
<dbReference type="Gene3D" id="1.10.620.20">
    <property type="entry name" value="Ribonucleotide Reductase, subunit A"/>
    <property type="match status" value="1"/>
</dbReference>
<dbReference type="STRING" id="983920.Y88_3154"/>
<dbReference type="InterPro" id="IPR012348">
    <property type="entry name" value="RNR-like"/>
</dbReference>
<dbReference type="OrthoDB" id="9806768at2"/>
<evidence type="ECO:0000256" key="2">
    <source>
        <dbReference type="ARBA" id="ARBA00023033"/>
    </source>
</evidence>
<keyword evidence="2" id="KW-0503">Monooxygenase</keyword>
<evidence type="ECO:0000313" key="3">
    <source>
        <dbReference type="EMBL" id="EGD57828.1"/>
    </source>
</evidence>
<dbReference type="Proteomes" id="UP000004728">
    <property type="component" value="Unassembled WGS sequence"/>
</dbReference>
<dbReference type="GO" id="GO:0016709">
    <property type="term" value="F:oxidoreductase activity, acting on paired donors, with incorporation or reduction of molecular oxygen, NAD(P)H as one donor, and incorporation of one atom of oxygen"/>
    <property type="evidence" value="ECO:0007669"/>
    <property type="project" value="InterPro"/>
</dbReference>
<organism evidence="3 4">
    <name type="scientific">Novosphingobium nitrogenifigens DSM 19370</name>
    <dbReference type="NCBI Taxonomy" id="983920"/>
    <lineage>
        <taxon>Bacteria</taxon>
        <taxon>Pseudomonadati</taxon>
        <taxon>Pseudomonadota</taxon>
        <taxon>Alphaproteobacteria</taxon>
        <taxon>Sphingomonadales</taxon>
        <taxon>Sphingomonadaceae</taxon>
        <taxon>Novosphingobium</taxon>
    </lineage>
</organism>
<evidence type="ECO:0000256" key="1">
    <source>
        <dbReference type="ARBA" id="ARBA00023002"/>
    </source>
</evidence>
<dbReference type="SUPFAM" id="SSF47240">
    <property type="entry name" value="Ferritin-like"/>
    <property type="match status" value="1"/>
</dbReference>
<reference evidence="3 4" key="1">
    <citation type="journal article" date="2012" name="J. Bacteriol.">
        <title>Draft Genome Sequence of Novosphingobium nitrogenifigens Y88T.</title>
        <authorList>
            <person name="Strabala T.J."/>
            <person name="Macdonald L."/>
            <person name="Liu V."/>
            <person name="Smit A.M."/>
        </authorList>
    </citation>
    <scope>NUCLEOTIDE SEQUENCE [LARGE SCALE GENOMIC DNA]</scope>
    <source>
        <strain evidence="3 4">DSM 19370</strain>
    </source>
</reference>
<dbReference type="CDD" id="cd01058">
    <property type="entry name" value="AAMH_B"/>
    <property type="match status" value="1"/>
</dbReference>
<dbReference type="RefSeq" id="WP_008070806.1">
    <property type="nucleotide sequence ID" value="NZ_AQWK01000018.1"/>
</dbReference>
<dbReference type="InterPro" id="IPR009078">
    <property type="entry name" value="Ferritin-like_SF"/>
</dbReference>
<dbReference type="InParanoid" id="F1ZC35"/>
<dbReference type="EMBL" id="AEWJ01000053">
    <property type="protein sequence ID" value="EGD57828.1"/>
    <property type="molecule type" value="Genomic_DNA"/>
</dbReference>
<dbReference type="PIRSF" id="PIRSF000040">
    <property type="entry name" value="MMOH_comp"/>
    <property type="match status" value="1"/>
</dbReference>
<evidence type="ECO:0000313" key="4">
    <source>
        <dbReference type="Proteomes" id="UP000004728"/>
    </source>
</evidence>
<dbReference type="HOGENOM" id="CLU_833678_0_0_5"/>
<dbReference type="InterPro" id="IPR003430">
    <property type="entry name" value="Phenol_Hydrox"/>
</dbReference>
<dbReference type="InterPro" id="IPR012078">
    <property type="entry name" value="MP_mOase_hydro"/>
</dbReference>
<dbReference type="eggNOG" id="ENOG502Z7Z9">
    <property type="taxonomic scope" value="Bacteria"/>
</dbReference>
<protein>
    <submittedName>
        <fullName evidence="3">Phenol hydroxylase subunit</fullName>
    </submittedName>
</protein>
<proteinExistence type="predicted"/>
<dbReference type="AlphaFoldDB" id="F1ZC35"/>
<comment type="caution">
    <text evidence="3">The sequence shown here is derived from an EMBL/GenBank/DDBJ whole genome shotgun (WGS) entry which is preliminary data.</text>
</comment>
<gene>
    <name evidence="3" type="ORF">Y88_3154</name>
</gene>
<keyword evidence="1" id="KW-0560">Oxidoreductase</keyword>
<accession>F1ZC35</accession>
<sequence>MALDIKTNALDQRRQTFAHIARRLGEDRPASRYEEATFDLQPGGAHHYRPTWDPAHELYDASRTGIVLADWYVLKDPRQFYYGTYTIARARMMEAAEKALSFVEKRNGFAAIAPEWQDTIRFYLLPLRHVEWGANMNACSITDLGFGAAITQATMFTATDRLGIAQIIGRIGLIAGGGQALDEGKRVWMDAPEWQPMRRLVEDSLVISDWFEMFVAQFLALDGLLYPLVYDLFDLAGQAHGASSLSMMTEFMVDWRDEVTRWIDAVLRATARESDANRDHLGRWFAHWEQRAAEALAPLATRVLGEAGIDALAGLRGELAKRAAGLGIPVGQ</sequence>
<name>F1ZC35_9SPHN</name>
<dbReference type="Pfam" id="PF02332">
    <property type="entry name" value="Phenol_Hydrox"/>
    <property type="match status" value="1"/>
</dbReference>